<accession>A0A7R9FP03</accession>
<feature type="region of interest" description="Disordered" evidence="1">
    <location>
        <begin position="99"/>
        <end position="118"/>
    </location>
</feature>
<sequence>MATKRKAVIQDTEILAIFIDSSTQSDQFVCDSESSDSELPNAERSTKLKALLQSLNELCSSTNVEKTKKAIKNELLRINNIISLGLTISCKGSEEFDHIGQDTDKEDTEYEETTDDENKKMDNLKTRRKVSHISANRRFTRSFTEVAGKLKRWLCKRNLDSPPQNLYPRPAVPKLFKSRSTFQKRNSSRSTIVALMPKSQSCLTDVTSSSTKLNLGKILATTASPTGVNRRTAVLFTRKAAAAFKRPEAVDTPIAIARARGPRFEQQVQIFNRLKFSILTSNAIVQQDPKKYLAYQDGGIINFEPIREADKTTREVRMFLEHPQSNWIIFKLRAGQSTVNTKTLLSARTDLRMQTVSCLFLLGEARLEADVEPRPFSWIQVEP</sequence>
<dbReference type="EMBL" id="OE001142">
    <property type="protein sequence ID" value="CAD7456105.1"/>
    <property type="molecule type" value="Genomic_DNA"/>
</dbReference>
<dbReference type="AlphaFoldDB" id="A0A7R9FP03"/>
<feature type="compositionally biased region" description="Acidic residues" evidence="1">
    <location>
        <begin position="104"/>
        <end position="115"/>
    </location>
</feature>
<evidence type="ECO:0000256" key="1">
    <source>
        <dbReference type="SAM" id="MobiDB-lite"/>
    </source>
</evidence>
<gene>
    <name evidence="2" type="ORF">TTEB3V08_LOCUS4144</name>
</gene>
<organism evidence="2">
    <name type="scientific">Timema tahoe</name>
    <dbReference type="NCBI Taxonomy" id="61484"/>
    <lineage>
        <taxon>Eukaryota</taxon>
        <taxon>Metazoa</taxon>
        <taxon>Ecdysozoa</taxon>
        <taxon>Arthropoda</taxon>
        <taxon>Hexapoda</taxon>
        <taxon>Insecta</taxon>
        <taxon>Pterygota</taxon>
        <taxon>Neoptera</taxon>
        <taxon>Polyneoptera</taxon>
        <taxon>Phasmatodea</taxon>
        <taxon>Timematodea</taxon>
        <taxon>Timematoidea</taxon>
        <taxon>Timematidae</taxon>
        <taxon>Timema</taxon>
    </lineage>
</organism>
<evidence type="ECO:0000313" key="2">
    <source>
        <dbReference type="EMBL" id="CAD7456105.1"/>
    </source>
</evidence>
<reference evidence="2" key="1">
    <citation type="submission" date="2020-11" db="EMBL/GenBank/DDBJ databases">
        <authorList>
            <person name="Tran Van P."/>
        </authorList>
    </citation>
    <scope>NUCLEOTIDE SEQUENCE</scope>
</reference>
<name>A0A7R9FP03_9NEOP</name>
<protein>
    <submittedName>
        <fullName evidence="2">Uncharacterized protein</fullName>
    </submittedName>
</protein>
<proteinExistence type="predicted"/>